<proteinExistence type="predicted"/>
<organism evidence="1 2">
    <name type="scientific">Azospirillum argentinense</name>
    <dbReference type="NCBI Taxonomy" id="2970906"/>
    <lineage>
        <taxon>Bacteria</taxon>
        <taxon>Pseudomonadati</taxon>
        <taxon>Pseudomonadota</taxon>
        <taxon>Alphaproteobacteria</taxon>
        <taxon>Rhodospirillales</taxon>
        <taxon>Azospirillaceae</taxon>
        <taxon>Azospirillum</taxon>
    </lineage>
</organism>
<gene>
    <name evidence="1" type="ORF">FH063_002409</name>
</gene>
<dbReference type="EMBL" id="VEWN01000013">
    <property type="protein sequence ID" value="KAA1053827.1"/>
    <property type="molecule type" value="Genomic_DNA"/>
</dbReference>
<name>A0A5B0KMC6_9PROT</name>
<protein>
    <submittedName>
        <fullName evidence="1">Uncharacterized protein</fullName>
    </submittedName>
</protein>
<evidence type="ECO:0000313" key="2">
    <source>
        <dbReference type="Proteomes" id="UP000325333"/>
    </source>
</evidence>
<sequence length="56" mass="6496">MKCVGERDAQASCRTGRMLRKKKLTSRSIFFLVYHRLTADYPQSHLNVAPFSVHNE</sequence>
<comment type="caution">
    <text evidence="1">The sequence shown here is derived from an EMBL/GenBank/DDBJ whole genome shotgun (WGS) entry which is preliminary data.</text>
</comment>
<dbReference type="AlphaFoldDB" id="A0A5B0KMC6"/>
<accession>A0A5B0KMC6</accession>
<reference evidence="1 2" key="1">
    <citation type="submission" date="2019-07" db="EMBL/GenBank/DDBJ databases">
        <title>Genome sequencing of the stress-tolerant strain Azospirillum brasilense Az19.</title>
        <authorList>
            <person name="Maroniche G.A."/>
            <person name="Garcia J.E."/>
            <person name="Pagnussat L."/>
            <person name="Amenta M."/>
            <person name="Creus C.M."/>
        </authorList>
    </citation>
    <scope>NUCLEOTIDE SEQUENCE [LARGE SCALE GENOMIC DNA]</scope>
    <source>
        <strain evidence="1 2">Az19</strain>
    </source>
</reference>
<dbReference type="Proteomes" id="UP000325333">
    <property type="component" value="Unassembled WGS sequence"/>
</dbReference>
<evidence type="ECO:0000313" key="1">
    <source>
        <dbReference type="EMBL" id="KAA1053827.1"/>
    </source>
</evidence>